<reference evidence="2" key="1">
    <citation type="journal article" date="2014" name="BMC Genomics">
        <title>Genome characteristics reveal the impact of lichenization on lichen-forming fungus Endocarpon pusillum Hedwig (Verrucariales, Ascomycota).</title>
        <authorList>
            <person name="Wang Y.-Y."/>
            <person name="Liu B."/>
            <person name="Zhang X.-Y."/>
            <person name="Zhou Q.-M."/>
            <person name="Zhang T."/>
            <person name="Li H."/>
            <person name="Yu Y.-F."/>
            <person name="Zhang X.-L."/>
            <person name="Hao X.-Y."/>
            <person name="Wang M."/>
            <person name="Wang L."/>
            <person name="Wei J.-C."/>
        </authorList>
    </citation>
    <scope>NUCLEOTIDE SEQUENCE [LARGE SCALE GENOMIC DNA]</scope>
    <source>
        <strain evidence="2">Z07020 / HMAS-L-300199</strain>
    </source>
</reference>
<dbReference type="EMBL" id="KE721277">
    <property type="protein sequence ID" value="ERF70959.1"/>
    <property type="molecule type" value="Genomic_DNA"/>
</dbReference>
<dbReference type="RefSeq" id="XP_007803413.1">
    <property type="nucleotide sequence ID" value="XM_007805222.1"/>
</dbReference>
<protein>
    <submittedName>
        <fullName evidence="1">Uncharacterized protein</fullName>
    </submittedName>
</protein>
<accession>U1HPH3</accession>
<keyword evidence="2" id="KW-1185">Reference proteome</keyword>
<dbReference type="HOGENOM" id="CLU_069407_0_0_1"/>
<name>U1HPH3_ENDPU</name>
<evidence type="ECO:0000313" key="2">
    <source>
        <dbReference type="Proteomes" id="UP000019373"/>
    </source>
</evidence>
<evidence type="ECO:0000313" key="1">
    <source>
        <dbReference type="EMBL" id="ERF70959.1"/>
    </source>
</evidence>
<gene>
    <name evidence="1" type="ORF">EPUS_06744</name>
</gene>
<dbReference type="Proteomes" id="UP000019373">
    <property type="component" value="Unassembled WGS sequence"/>
</dbReference>
<dbReference type="AlphaFoldDB" id="U1HPH3"/>
<organism evidence="1 2">
    <name type="scientific">Endocarpon pusillum (strain Z07020 / HMAS-L-300199)</name>
    <name type="common">Lichen-forming fungus</name>
    <dbReference type="NCBI Taxonomy" id="1263415"/>
    <lineage>
        <taxon>Eukaryota</taxon>
        <taxon>Fungi</taxon>
        <taxon>Dikarya</taxon>
        <taxon>Ascomycota</taxon>
        <taxon>Pezizomycotina</taxon>
        <taxon>Eurotiomycetes</taxon>
        <taxon>Chaetothyriomycetidae</taxon>
        <taxon>Verrucariales</taxon>
        <taxon>Verrucariaceae</taxon>
        <taxon>Endocarpon</taxon>
    </lineage>
</organism>
<dbReference type="GeneID" id="19241637"/>
<proteinExistence type="predicted"/>
<dbReference type="eggNOG" id="ENOG502SXPS">
    <property type="taxonomic scope" value="Eukaryota"/>
</dbReference>
<dbReference type="OrthoDB" id="5194044at2759"/>
<sequence>MPSAPYYRHDDPTGSALNNVAAEPATYDELINKPRVFTYKPSYGSSSYRQQGITHPAPVYYANQPQPQAPMGYYVNQAPSHPSYYCYTSSYSPPNQSFYSLHQAAYAASPDTPMGYYYSQPSNIYQTNQYVPHASTPHAPAGYYYPSQVAAGAQYPGYPYPAQASGSTTLPDGTTLFLGKTKEQVMWENQQIANNTGANDPIQMVPYRAAPGQQFWCRELDGSWTLRTVQETMVELQPGYWDKGQSGHAVFIRQKP</sequence>
<dbReference type="OMA" id="QQIANNT"/>